<feature type="compositionally biased region" description="Low complexity" evidence="1">
    <location>
        <begin position="218"/>
        <end position="241"/>
    </location>
</feature>
<reference evidence="3" key="1">
    <citation type="submission" date="2013-11" db="EMBL/GenBank/DDBJ databases">
        <title>Genome sequence of the fusiform rust pathogen reveals effectors for host alternation and coevolution with pine.</title>
        <authorList>
            <consortium name="DOE Joint Genome Institute"/>
            <person name="Smith K."/>
            <person name="Pendleton A."/>
            <person name="Kubisiak T."/>
            <person name="Anderson C."/>
            <person name="Salamov A."/>
            <person name="Aerts A."/>
            <person name="Riley R."/>
            <person name="Clum A."/>
            <person name="Lindquist E."/>
            <person name="Ence D."/>
            <person name="Campbell M."/>
            <person name="Kronenberg Z."/>
            <person name="Feau N."/>
            <person name="Dhillon B."/>
            <person name="Hamelin R."/>
            <person name="Burleigh J."/>
            <person name="Smith J."/>
            <person name="Yandell M."/>
            <person name="Nelson C."/>
            <person name="Grigoriev I."/>
            <person name="Davis J."/>
        </authorList>
    </citation>
    <scope>NUCLEOTIDE SEQUENCE</scope>
    <source>
        <strain evidence="3">G11</strain>
    </source>
</reference>
<feature type="chain" id="PRO_5040171523" evidence="2">
    <location>
        <begin position="20"/>
        <end position="241"/>
    </location>
</feature>
<feature type="compositionally biased region" description="Low complexity" evidence="1">
    <location>
        <begin position="170"/>
        <end position="197"/>
    </location>
</feature>
<feature type="compositionally biased region" description="Polar residues" evidence="1">
    <location>
        <begin position="198"/>
        <end position="207"/>
    </location>
</feature>
<evidence type="ECO:0000256" key="1">
    <source>
        <dbReference type="SAM" id="MobiDB-lite"/>
    </source>
</evidence>
<sequence>MHFATPIVQLALLTTYTQALSLGNLRRADSFTLTDLSRRQQQGTTNGNQQAQLVNQETQANGNGRTFQTQTFNNQGFGQGLQTGLNSTREEATEEAEEKNKPPSLKTISKAYKEIYHKEKENNAITTPAETSELIRVIGQAVGSSSESGDPATVAKAIEIAYQNFKEKNGGATNNNLNNENLANNGLNSNGANAIGNQRNVNFGQEDSNLRQNDDDYTSNSDESSNSDSNFNSDSNRYNEN</sequence>
<protein>
    <submittedName>
        <fullName evidence="3">Uncharacterized protein</fullName>
    </submittedName>
</protein>
<evidence type="ECO:0000313" key="3">
    <source>
        <dbReference type="EMBL" id="KAG0145055.1"/>
    </source>
</evidence>
<dbReference type="Proteomes" id="UP000886653">
    <property type="component" value="Unassembled WGS sequence"/>
</dbReference>
<proteinExistence type="predicted"/>
<comment type="caution">
    <text evidence="3">The sequence shown here is derived from an EMBL/GenBank/DDBJ whole genome shotgun (WGS) entry which is preliminary data.</text>
</comment>
<name>A0A9P6NK57_9BASI</name>
<dbReference type="EMBL" id="MU167283">
    <property type="protein sequence ID" value="KAG0145055.1"/>
    <property type="molecule type" value="Genomic_DNA"/>
</dbReference>
<feature type="region of interest" description="Disordered" evidence="1">
    <location>
        <begin position="168"/>
        <end position="241"/>
    </location>
</feature>
<gene>
    <name evidence="3" type="ORF">CROQUDRAFT_723634</name>
</gene>
<feature type="compositionally biased region" description="Polar residues" evidence="1">
    <location>
        <begin position="63"/>
        <end position="87"/>
    </location>
</feature>
<dbReference type="OrthoDB" id="2506504at2759"/>
<feature type="signal peptide" evidence="2">
    <location>
        <begin position="1"/>
        <end position="19"/>
    </location>
</feature>
<keyword evidence="4" id="KW-1185">Reference proteome</keyword>
<evidence type="ECO:0000313" key="4">
    <source>
        <dbReference type="Proteomes" id="UP000886653"/>
    </source>
</evidence>
<feature type="region of interest" description="Disordered" evidence="1">
    <location>
        <begin position="63"/>
        <end position="106"/>
    </location>
</feature>
<evidence type="ECO:0000256" key="2">
    <source>
        <dbReference type="SAM" id="SignalP"/>
    </source>
</evidence>
<accession>A0A9P6NK57</accession>
<organism evidence="3 4">
    <name type="scientific">Cronartium quercuum f. sp. fusiforme G11</name>
    <dbReference type="NCBI Taxonomy" id="708437"/>
    <lineage>
        <taxon>Eukaryota</taxon>
        <taxon>Fungi</taxon>
        <taxon>Dikarya</taxon>
        <taxon>Basidiomycota</taxon>
        <taxon>Pucciniomycotina</taxon>
        <taxon>Pucciniomycetes</taxon>
        <taxon>Pucciniales</taxon>
        <taxon>Coleosporiaceae</taxon>
        <taxon>Cronartium</taxon>
    </lineage>
</organism>
<keyword evidence="2" id="KW-0732">Signal</keyword>
<dbReference type="AlphaFoldDB" id="A0A9P6NK57"/>